<evidence type="ECO:0000256" key="1">
    <source>
        <dbReference type="SAM" id="Phobius"/>
    </source>
</evidence>
<keyword evidence="1" id="KW-0472">Membrane</keyword>
<organism evidence="2 3">
    <name type="scientific">Streptosporangium vulgare</name>
    <dbReference type="NCBI Taxonomy" id="46190"/>
    <lineage>
        <taxon>Bacteria</taxon>
        <taxon>Bacillati</taxon>
        <taxon>Actinomycetota</taxon>
        <taxon>Actinomycetes</taxon>
        <taxon>Streptosporangiales</taxon>
        <taxon>Streptosporangiaceae</taxon>
        <taxon>Streptosporangium</taxon>
    </lineage>
</organism>
<evidence type="ECO:0000313" key="3">
    <source>
        <dbReference type="Proteomes" id="UP001589610"/>
    </source>
</evidence>
<reference evidence="2 3" key="1">
    <citation type="submission" date="2024-09" db="EMBL/GenBank/DDBJ databases">
        <authorList>
            <person name="Sun Q."/>
            <person name="Mori K."/>
        </authorList>
    </citation>
    <scope>NUCLEOTIDE SEQUENCE [LARGE SCALE GENOMIC DNA]</scope>
    <source>
        <strain evidence="2 3">JCM 3028</strain>
    </source>
</reference>
<accession>A0ABV5TU79</accession>
<sequence length="70" mass="8240">MRVLETLSAHPGIILLCGLIYILICRWLNWLTDRNRQQARSRQIELALLNTRSEHREAIVRACLEEDRTP</sequence>
<dbReference type="Proteomes" id="UP001589610">
    <property type="component" value="Unassembled WGS sequence"/>
</dbReference>
<name>A0ABV5TU79_9ACTN</name>
<evidence type="ECO:0000313" key="2">
    <source>
        <dbReference type="EMBL" id="MFB9682406.1"/>
    </source>
</evidence>
<keyword evidence="1" id="KW-1133">Transmembrane helix</keyword>
<gene>
    <name evidence="2" type="ORF">ACFFRH_43660</name>
</gene>
<feature type="transmembrane region" description="Helical" evidence="1">
    <location>
        <begin position="12"/>
        <end position="32"/>
    </location>
</feature>
<proteinExistence type="predicted"/>
<keyword evidence="3" id="KW-1185">Reference proteome</keyword>
<protein>
    <submittedName>
        <fullName evidence="2">Uncharacterized protein</fullName>
    </submittedName>
</protein>
<comment type="caution">
    <text evidence="2">The sequence shown here is derived from an EMBL/GenBank/DDBJ whole genome shotgun (WGS) entry which is preliminary data.</text>
</comment>
<dbReference type="RefSeq" id="WP_344749669.1">
    <property type="nucleotide sequence ID" value="NZ_BAAAWW010000203.1"/>
</dbReference>
<keyword evidence="1" id="KW-0812">Transmembrane</keyword>
<dbReference type="EMBL" id="JBHMBS010000063">
    <property type="protein sequence ID" value="MFB9682406.1"/>
    <property type="molecule type" value="Genomic_DNA"/>
</dbReference>